<dbReference type="Pfam" id="PF25476">
    <property type="entry name" value="Ribosomal_L19e_C"/>
    <property type="match status" value="1"/>
</dbReference>
<dbReference type="Gene3D" id="1.10.1200.60">
    <property type="match status" value="1"/>
</dbReference>
<dbReference type="InterPro" id="IPR039547">
    <property type="entry name" value="Ribosomal_eL19"/>
</dbReference>
<dbReference type="SUPFAM" id="SSF48140">
    <property type="entry name" value="Ribosomal protein L19 (L19e)"/>
    <property type="match status" value="1"/>
</dbReference>
<dbReference type="Pfam" id="PF01280">
    <property type="entry name" value="Ribosomal_L19e"/>
    <property type="match status" value="1"/>
</dbReference>
<dbReference type="FunFam" id="1.10.1650.10:FF:000001">
    <property type="entry name" value="Ribosomal protein L19"/>
    <property type="match status" value="1"/>
</dbReference>
<dbReference type="PANTHER" id="PTHR10722">
    <property type="entry name" value="60S RIBOSOMAL PROTEIN L19"/>
    <property type="match status" value="1"/>
</dbReference>
<reference evidence="9" key="1">
    <citation type="submission" date="2022-09" db="EMBL/GenBank/DDBJ databases">
        <title>Diverse halophilic archaea isolated from saline environments.</title>
        <authorList>
            <person name="Cui H.-L."/>
        </authorList>
    </citation>
    <scope>NUCLEOTIDE SEQUENCE</scope>
    <source>
        <strain evidence="9">ZS-35-S2</strain>
    </source>
</reference>
<evidence type="ECO:0000256" key="2">
    <source>
        <dbReference type="ARBA" id="ARBA00011838"/>
    </source>
</evidence>
<feature type="domain" description="Large ribosomal subunit protein eL19" evidence="8">
    <location>
        <begin position="3"/>
        <end position="146"/>
    </location>
</feature>
<dbReference type="KEGG" id="ssai:N0B31_10335"/>
<dbReference type="Gene3D" id="1.20.5.560">
    <property type="entry name" value="Single Heli x bin"/>
    <property type="match status" value="1"/>
</dbReference>
<feature type="region of interest" description="Disordered" evidence="7">
    <location>
        <begin position="47"/>
        <end position="118"/>
    </location>
</feature>
<proteinExistence type="inferred from homology"/>
<dbReference type="Gene3D" id="1.10.1650.10">
    <property type="match status" value="1"/>
</dbReference>
<dbReference type="RefSeq" id="WP_260643787.1">
    <property type="nucleotide sequence ID" value="NZ_CP104003.1"/>
</dbReference>
<evidence type="ECO:0000313" key="10">
    <source>
        <dbReference type="Proteomes" id="UP001057580"/>
    </source>
</evidence>
<keyword evidence="4 6" id="KW-0689">Ribosomal protein</keyword>
<dbReference type="InterPro" id="IPR015972">
    <property type="entry name" value="Ribosomal_eL19_dom1"/>
</dbReference>
<evidence type="ECO:0000256" key="7">
    <source>
        <dbReference type="SAM" id="MobiDB-lite"/>
    </source>
</evidence>
<keyword evidence="3 6" id="KW-0694">RNA-binding</keyword>
<dbReference type="NCBIfam" id="NF006343">
    <property type="entry name" value="PRK08570.1"/>
    <property type="match status" value="1"/>
</dbReference>
<name>A0A9E7UCW4_9EURY</name>
<dbReference type="GO" id="GO:0006412">
    <property type="term" value="P:translation"/>
    <property type="evidence" value="ECO:0007669"/>
    <property type="project" value="UniProtKB-UniRule"/>
</dbReference>
<dbReference type="InterPro" id="IPR035970">
    <property type="entry name" value="60S_ribosomal_eL19_sf"/>
</dbReference>
<protein>
    <recommendedName>
        <fullName evidence="6">Large ribosomal subunit protein eL19</fullName>
    </recommendedName>
</protein>
<organism evidence="9 10">
    <name type="scientific">Salinirubellus salinus</name>
    <dbReference type="NCBI Taxonomy" id="1364945"/>
    <lineage>
        <taxon>Archaea</taxon>
        <taxon>Methanobacteriati</taxon>
        <taxon>Methanobacteriota</taxon>
        <taxon>Stenosarchaea group</taxon>
        <taxon>Halobacteria</taxon>
        <taxon>Halobacteriales</taxon>
        <taxon>Natronomonadaceae</taxon>
        <taxon>Salinirubellus</taxon>
    </lineage>
</organism>
<accession>A0A9E7UCW4</accession>
<dbReference type="InterPro" id="IPR015974">
    <property type="entry name" value="Ribosomal_eL19_dom3"/>
</dbReference>
<evidence type="ECO:0000313" key="9">
    <source>
        <dbReference type="EMBL" id="UWM56673.1"/>
    </source>
</evidence>
<evidence type="ECO:0000259" key="8">
    <source>
        <dbReference type="SMART" id="SM01416"/>
    </source>
</evidence>
<dbReference type="GO" id="GO:0022625">
    <property type="term" value="C:cytosolic large ribosomal subunit"/>
    <property type="evidence" value="ECO:0007669"/>
    <property type="project" value="InterPro"/>
</dbReference>
<gene>
    <name evidence="6" type="primary">rpl19e</name>
    <name evidence="9" type="ORF">N0B31_10335</name>
</gene>
<feature type="compositionally biased region" description="Basic residues" evidence="7">
    <location>
        <begin position="69"/>
        <end position="85"/>
    </location>
</feature>
<feature type="compositionally biased region" description="Basic and acidic residues" evidence="7">
    <location>
        <begin position="108"/>
        <end position="118"/>
    </location>
</feature>
<dbReference type="InterPro" id="IPR057260">
    <property type="entry name" value="Ribosomal_L19e_C"/>
</dbReference>
<dbReference type="GeneID" id="74942823"/>
<keyword evidence="5 6" id="KW-0687">Ribonucleoprotein</keyword>
<evidence type="ECO:0000256" key="3">
    <source>
        <dbReference type="ARBA" id="ARBA00022884"/>
    </source>
</evidence>
<dbReference type="HAMAP" id="MF_01475">
    <property type="entry name" value="Ribosomal_eL19"/>
    <property type="match status" value="1"/>
</dbReference>
<comment type="subunit">
    <text evidence="2 6">Part of the 50S ribosomal subunit.</text>
</comment>
<evidence type="ECO:0000256" key="6">
    <source>
        <dbReference type="HAMAP-Rule" id="MF_01475"/>
    </source>
</evidence>
<dbReference type="GO" id="GO:0003735">
    <property type="term" value="F:structural constituent of ribosome"/>
    <property type="evidence" value="ECO:0007669"/>
    <property type="project" value="InterPro"/>
</dbReference>
<evidence type="ECO:0000256" key="1">
    <source>
        <dbReference type="ARBA" id="ARBA00011082"/>
    </source>
</evidence>
<dbReference type="InterPro" id="IPR057259">
    <property type="entry name" value="Ribosomal_L19e"/>
</dbReference>
<dbReference type="AlphaFoldDB" id="A0A9E7UCW4"/>
<comment type="function">
    <text evidence="6">Binds to the 23S rRNA.</text>
</comment>
<keyword evidence="6" id="KW-0699">rRNA-binding</keyword>
<dbReference type="SMART" id="SM01416">
    <property type="entry name" value="Ribosomal_L19e"/>
    <property type="match status" value="1"/>
</dbReference>
<dbReference type="GO" id="GO:0070180">
    <property type="term" value="F:large ribosomal subunit rRNA binding"/>
    <property type="evidence" value="ECO:0007669"/>
    <property type="project" value="UniProtKB-UniRule"/>
</dbReference>
<keyword evidence="10" id="KW-1185">Reference proteome</keyword>
<sequence>MTDLRAQRRLAADVLGVGKNRVRFDDDAQADIADAITREDIRELVDEGAIRAETARGNSRGRARERQQKRAYGHRKGAGSRKGKAGGRQNKKQDWQSRIRAQRKALKSHRDEGGLDRSAYRELYNMASGGEFDSVADLERYMRNNYDYDVDALGGEN</sequence>
<comment type="similarity">
    <text evidence="1 6">Belongs to the eukaryotic ribosomal protein eL19 family.</text>
</comment>
<evidence type="ECO:0000256" key="5">
    <source>
        <dbReference type="ARBA" id="ARBA00023274"/>
    </source>
</evidence>
<evidence type="ECO:0000256" key="4">
    <source>
        <dbReference type="ARBA" id="ARBA00022980"/>
    </source>
</evidence>
<dbReference type="Proteomes" id="UP001057580">
    <property type="component" value="Chromosome"/>
</dbReference>
<dbReference type="InterPro" id="IPR015973">
    <property type="entry name" value="Ribosomal_eL19_dom2"/>
</dbReference>
<dbReference type="InterPro" id="IPR000196">
    <property type="entry name" value="Ribosomal_eL19_dom"/>
</dbReference>
<dbReference type="EMBL" id="CP104003">
    <property type="protein sequence ID" value="UWM56673.1"/>
    <property type="molecule type" value="Genomic_DNA"/>
</dbReference>